<reference evidence="1" key="1">
    <citation type="submission" date="2020-08" db="EMBL/GenBank/DDBJ databases">
        <title>Genome public.</title>
        <authorList>
            <person name="Liu C."/>
            <person name="Sun Q."/>
        </authorList>
    </citation>
    <scope>NUCLEOTIDE SEQUENCE</scope>
    <source>
        <strain evidence="1">NSJ-12</strain>
    </source>
</reference>
<evidence type="ECO:0000313" key="2">
    <source>
        <dbReference type="Proteomes" id="UP000655830"/>
    </source>
</evidence>
<dbReference type="Proteomes" id="UP000655830">
    <property type="component" value="Unassembled WGS sequence"/>
</dbReference>
<evidence type="ECO:0008006" key="3">
    <source>
        <dbReference type="Google" id="ProtNLM"/>
    </source>
</evidence>
<keyword evidence="2" id="KW-1185">Reference proteome</keyword>
<comment type="caution">
    <text evidence="1">The sequence shown here is derived from an EMBL/GenBank/DDBJ whole genome shotgun (WGS) entry which is preliminary data.</text>
</comment>
<organism evidence="1 2">
    <name type="scientific">Zhenhengia yiwuensis</name>
    <dbReference type="NCBI Taxonomy" id="2763666"/>
    <lineage>
        <taxon>Bacteria</taxon>
        <taxon>Bacillati</taxon>
        <taxon>Bacillota</taxon>
        <taxon>Clostridia</taxon>
        <taxon>Lachnospirales</taxon>
        <taxon>Lachnospiraceae</taxon>
        <taxon>Zhenhengia</taxon>
    </lineage>
</organism>
<dbReference type="EMBL" id="JACRSY010000007">
    <property type="protein sequence ID" value="MBC8578988.1"/>
    <property type="molecule type" value="Genomic_DNA"/>
</dbReference>
<accession>A0A926EJ32</accession>
<evidence type="ECO:0000313" key="1">
    <source>
        <dbReference type="EMBL" id="MBC8578988.1"/>
    </source>
</evidence>
<proteinExistence type="predicted"/>
<dbReference type="RefSeq" id="WP_249332152.1">
    <property type="nucleotide sequence ID" value="NZ_JACRSY010000007.1"/>
</dbReference>
<protein>
    <recommendedName>
        <fullName evidence="3">ComK protein</fullName>
    </recommendedName>
</protein>
<gene>
    <name evidence="1" type="ORF">H8718_05500</name>
</gene>
<name>A0A926EJ32_9FIRM</name>
<dbReference type="AlphaFoldDB" id="A0A926EJ32"/>
<sequence>MKKSTYCAFLPYYDEVGTNATYYILEDGSKGVHPFPIKHFITDKLHTLWLDPLMLRRLSQQILQMRTHVPIILNADQLFIPIKIRTNVPMHDGCLGYVLTSAIAHYDNYTITLYNGAIIKTLSSAPYIAKKLREAELLNYRYKELILQHISPKSYV</sequence>